<evidence type="ECO:0008006" key="4">
    <source>
        <dbReference type="Google" id="ProtNLM"/>
    </source>
</evidence>
<keyword evidence="1" id="KW-0732">Signal</keyword>
<comment type="caution">
    <text evidence="2">The sequence shown here is derived from an EMBL/GenBank/DDBJ whole genome shotgun (WGS) entry which is preliminary data.</text>
</comment>
<sequence>MRAAVVAACLVAGTAVAQRSGPPEQRMPRLTCRAGYLDFEAVHGLEGVRAAIRQALEQNDPAALTFLGERLSEVIGRDVEAALQVVTWAALASEPELSVLLGGLRNSEAVKDPRVAARLFTMAEGHADLEHQGAALVALETQEHFDTAAMDRLATMAKEGTRVPGVRMLAARTLGRVMQNDFQASGTVTPYMTRLLDIARVSTVSDVRRLAVEMGSYPAARLEAETVTELARLMREDPDAAVREMAALVMSNGRDTNAVLQHYAESFRGEKSLCVRAALLRYTLRAGGAEALPQVKEYARLDRRFEQDFADFKALYDAGHTDFDRLWPNKRMRHRCPDESGT</sequence>
<accession>A0A848LVL0</accession>
<dbReference type="Proteomes" id="UP000518300">
    <property type="component" value="Unassembled WGS sequence"/>
</dbReference>
<evidence type="ECO:0000313" key="3">
    <source>
        <dbReference type="Proteomes" id="UP000518300"/>
    </source>
</evidence>
<feature type="signal peptide" evidence="1">
    <location>
        <begin position="1"/>
        <end position="17"/>
    </location>
</feature>
<reference evidence="2 3" key="1">
    <citation type="submission" date="2020-04" db="EMBL/GenBank/DDBJ databases">
        <title>Draft genome of Pyxidicoccus fallax type strain.</title>
        <authorList>
            <person name="Whitworth D.E."/>
        </authorList>
    </citation>
    <scope>NUCLEOTIDE SEQUENCE [LARGE SCALE GENOMIC DNA]</scope>
    <source>
        <strain evidence="2 3">DSM 14698</strain>
    </source>
</reference>
<keyword evidence="3" id="KW-1185">Reference proteome</keyword>
<dbReference type="AlphaFoldDB" id="A0A848LVL0"/>
<protein>
    <recommendedName>
        <fullName evidence="4">HEAT repeat domain-containing protein</fullName>
    </recommendedName>
</protein>
<organism evidence="2 3">
    <name type="scientific">Pyxidicoccus fallax</name>
    <dbReference type="NCBI Taxonomy" id="394095"/>
    <lineage>
        <taxon>Bacteria</taxon>
        <taxon>Pseudomonadati</taxon>
        <taxon>Myxococcota</taxon>
        <taxon>Myxococcia</taxon>
        <taxon>Myxococcales</taxon>
        <taxon>Cystobacterineae</taxon>
        <taxon>Myxococcaceae</taxon>
        <taxon>Pyxidicoccus</taxon>
    </lineage>
</organism>
<dbReference type="SUPFAM" id="SSF48371">
    <property type="entry name" value="ARM repeat"/>
    <property type="match status" value="1"/>
</dbReference>
<dbReference type="RefSeq" id="WP_169350848.1">
    <property type="nucleotide sequence ID" value="NZ_JABBJJ010000342.1"/>
</dbReference>
<dbReference type="EMBL" id="JABBJJ010000342">
    <property type="protein sequence ID" value="NMO21671.1"/>
    <property type="molecule type" value="Genomic_DNA"/>
</dbReference>
<gene>
    <name evidence="2" type="ORF">HG543_43510</name>
</gene>
<evidence type="ECO:0000313" key="2">
    <source>
        <dbReference type="EMBL" id="NMO21671.1"/>
    </source>
</evidence>
<evidence type="ECO:0000256" key="1">
    <source>
        <dbReference type="SAM" id="SignalP"/>
    </source>
</evidence>
<dbReference type="InterPro" id="IPR016024">
    <property type="entry name" value="ARM-type_fold"/>
</dbReference>
<proteinExistence type="predicted"/>
<feature type="chain" id="PRO_5032842631" description="HEAT repeat domain-containing protein" evidence="1">
    <location>
        <begin position="18"/>
        <end position="342"/>
    </location>
</feature>
<name>A0A848LVL0_9BACT</name>